<dbReference type="Pfam" id="PF16188">
    <property type="entry name" value="Peptidase_M24_C"/>
    <property type="match status" value="1"/>
</dbReference>
<dbReference type="CDD" id="cd01085">
    <property type="entry name" value="APP"/>
    <property type="match status" value="1"/>
</dbReference>
<dbReference type="FunFam" id="3.40.350.10:FF:000003">
    <property type="entry name" value="Xaa-pro aminopeptidase P"/>
    <property type="match status" value="1"/>
</dbReference>
<dbReference type="SUPFAM" id="SSF53092">
    <property type="entry name" value="Creatinase/prolidase N-terminal domain"/>
    <property type="match status" value="1"/>
</dbReference>
<dbReference type="PANTHER" id="PTHR43763">
    <property type="entry name" value="XAA-PRO AMINOPEPTIDASE 1"/>
    <property type="match status" value="1"/>
</dbReference>
<dbReference type="InterPro" id="IPR032416">
    <property type="entry name" value="Peptidase_M24_C"/>
</dbReference>
<dbReference type="GO" id="GO:0005737">
    <property type="term" value="C:cytoplasm"/>
    <property type="evidence" value="ECO:0007669"/>
    <property type="project" value="UniProtKB-ARBA"/>
</dbReference>
<dbReference type="HOGENOM" id="CLU_011781_2_4_9"/>
<evidence type="ECO:0000313" key="7">
    <source>
        <dbReference type="EMBL" id="ACD23858.1"/>
    </source>
</evidence>
<gene>
    <name evidence="7" type="ordered locus">CLL_A0103</name>
</gene>
<dbReference type="GO" id="GO:0046872">
    <property type="term" value="F:metal ion binding"/>
    <property type="evidence" value="ECO:0007669"/>
    <property type="project" value="UniProtKB-KW"/>
</dbReference>
<dbReference type="KEGG" id="cbk:CLL_A0103"/>
<dbReference type="Gene3D" id="3.40.350.10">
    <property type="entry name" value="Creatinase/prolidase N-terminal domain"/>
    <property type="match status" value="2"/>
</dbReference>
<dbReference type="Gene3D" id="3.90.230.10">
    <property type="entry name" value="Creatinase/methionine aminopeptidase superfamily"/>
    <property type="match status" value="1"/>
</dbReference>
<evidence type="ECO:0000256" key="1">
    <source>
        <dbReference type="ARBA" id="ARBA00008766"/>
    </source>
</evidence>
<comment type="similarity">
    <text evidence="1">Belongs to the peptidase M24B family.</text>
</comment>
<dbReference type="InterPro" id="IPR033740">
    <property type="entry name" value="Pept_M24B"/>
</dbReference>
<dbReference type="InterPro" id="IPR029149">
    <property type="entry name" value="Creatin/AminoP/Spt16_N"/>
</dbReference>
<dbReference type="InterPro" id="IPR036005">
    <property type="entry name" value="Creatinase/aminopeptidase-like"/>
</dbReference>
<dbReference type="InterPro" id="IPR050422">
    <property type="entry name" value="X-Pro_aminopeptidase_P"/>
</dbReference>
<keyword evidence="7" id="KW-0645">Protease</keyword>
<evidence type="ECO:0000259" key="5">
    <source>
        <dbReference type="Pfam" id="PF01321"/>
    </source>
</evidence>
<feature type="domain" description="Peptidase M24" evidence="4">
    <location>
        <begin position="310"/>
        <end position="525"/>
    </location>
</feature>
<organism evidence="7">
    <name type="scientific">Clostridium botulinum (strain Eklund 17B / Type B)</name>
    <dbReference type="NCBI Taxonomy" id="935198"/>
    <lineage>
        <taxon>Bacteria</taxon>
        <taxon>Bacillati</taxon>
        <taxon>Bacillota</taxon>
        <taxon>Clostridia</taxon>
        <taxon>Eubacteriales</taxon>
        <taxon>Clostridiaceae</taxon>
        <taxon>Clostridium</taxon>
    </lineage>
</organism>
<evidence type="ECO:0000256" key="2">
    <source>
        <dbReference type="ARBA" id="ARBA00022723"/>
    </source>
</evidence>
<reference evidence="7" key="2">
    <citation type="submission" date="2009-08" db="EMBL/GenBank/DDBJ databases">
        <authorList>
            <person name="Shrivastava S."/>
            <person name="Brinkac L.M."/>
            <person name="Dodson R.J."/>
            <person name="Harkins D.M."/>
            <person name="Durkin A.S."/>
            <person name="Sutton G."/>
        </authorList>
    </citation>
    <scope>NUCLEOTIDE SEQUENCE</scope>
    <source>
        <strain evidence="7">Eklund 17B</strain>
    </source>
</reference>
<keyword evidence="2" id="KW-0479">Metal-binding</keyword>
<reference evidence="7" key="1">
    <citation type="submission" date="2009-06" db="EMBL/GenBank/DDBJ databases">
        <authorList>
            <consortium name="US DOE Joint Genome Institute (JGI-PGF)"/>
            <person name="Lucas S."/>
            <person name="Copeland A."/>
            <person name="Lapidus A."/>
            <person name="Glavina del Rio T."/>
            <person name="Dalin E."/>
            <person name="Tice H."/>
            <person name="Bruce D."/>
            <person name="Goodwin L."/>
            <person name="Pitluck S."/>
            <person name="Kyrpides N."/>
            <person name="Mavromatis K."/>
            <person name="Ivanova N."/>
            <person name="Saunders E."/>
            <person name="Brettin T."/>
            <person name="Detter J.C."/>
            <person name="Han C."/>
            <person name="Larimer F."/>
            <person name="Land M."/>
            <person name="Hauser L."/>
            <person name="Markowitz V."/>
            <person name="Cheng J.-F."/>
            <person name="Hugenholtz P."/>
            <person name="Woyke T."/>
            <person name="Wu D."/>
            <person name="Gronow S."/>
            <person name="Klenk H.-P."/>
            <person name="Eisen J.A."/>
        </authorList>
    </citation>
    <scope>NUCLEOTIDE SEQUENCE</scope>
    <source>
        <strain evidence="7">Eklund 17B</strain>
    </source>
</reference>
<sequence length="594" mass="67962">MNYMRTFEKIEKLREIMKKENIDYYVVPSGDFHQSEYVAEHFKSRAYITGFTGSAGTALIGREKGILWTDGRYFIQAEQQLKDSGIELYKMRIPGWPTLHEWLMENMKSGETVSFDGRLFSANEYKEFKKIKDKKDINIVMDKDLIEEIWNDKPELPKEKAFLHDIKYCGKSAKEKIEEVRVEMKKMGAESYIISSLDDIAWLYNIRGNDVKDTPVVLAYAVVNEEKATLYIDKNKLSNEDQIKLNNEGIKIDEYNNIFEDVKDIKNSVILDPNKVSGYIYTLINENVEVIEALNITTKLKAIKNSIEIENLKRCQIKDGVAMVRFLKWLKESVGKENITEVTVADKLLELRSKGDLFVEESFGTIAGYKDHAAMMHYSATDESAYELKPEGILLVDSGGQYLDGTTDITRSFILGKLTDEEKKDFTLVLKSHINLMKAKFLKGTTGSNLDVLARTILWDEGMDYKCGTGHGVGFFLSVHEGPQSIRPVPNTVVLEPGMILTNEPGVYKEGKHGIRTENVMLVTNDIETDEGGEFYKFEVMSYCPIDIEGIDKSLLTEAERKWLDVYHTETYAKLSPYLNDEEKNFLKNATREI</sequence>
<dbReference type="FunFam" id="3.90.230.10:FF:000009">
    <property type="entry name" value="xaa-Pro aminopeptidase 2"/>
    <property type="match status" value="1"/>
</dbReference>
<evidence type="ECO:0000259" key="6">
    <source>
        <dbReference type="Pfam" id="PF16188"/>
    </source>
</evidence>
<keyword evidence="3 7" id="KW-0378">Hydrolase</keyword>
<evidence type="ECO:0000256" key="3">
    <source>
        <dbReference type="ARBA" id="ARBA00022801"/>
    </source>
</evidence>
<dbReference type="AlphaFoldDB" id="B2THW2"/>
<dbReference type="Pfam" id="PF00557">
    <property type="entry name" value="Peptidase_M24"/>
    <property type="match status" value="1"/>
</dbReference>
<accession>B2THW2</accession>
<accession>U4P197</accession>
<dbReference type="InterPro" id="IPR000587">
    <property type="entry name" value="Creatinase_N"/>
</dbReference>
<feature type="domain" description="Peptidase M24 C-terminal" evidence="6">
    <location>
        <begin position="534"/>
        <end position="594"/>
    </location>
</feature>
<dbReference type="InterPro" id="IPR000994">
    <property type="entry name" value="Pept_M24"/>
</dbReference>
<dbReference type="EMBL" id="CP001056">
    <property type="protein sequence ID" value="ACD23858.1"/>
    <property type="molecule type" value="Genomic_DNA"/>
</dbReference>
<dbReference type="SUPFAM" id="SSF55920">
    <property type="entry name" value="Creatinase/aminopeptidase"/>
    <property type="match status" value="1"/>
</dbReference>
<dbReference type="GO" id="GO:0070006">
    <property type="term" value="F:metalloaminopeptidase activity"/>
    <property type="evidence" value="ECO:0007669"/>
    <property type="project" value="InterPro"/>
</dbReference>
<name>B2THW2_CLOBB</name>
<protein>
    <submittedName>
        <fullName evidence="7">Xaa-Pro aminopeptidase 1</fullName>
        <ecNumber evidence="7">3.4.11.9</ecNumber>
    </submittedName>
</protein>
<feature type="domain" description="Creatinase N-terminal" evidence="5">
    <location>
        <begin position="10"/>
        <end position="132"/>
    </location>
</feature>
<evidence type="ECO:0000259" key="4">
    <source>
        <dbReference type="Pfam" id="PF00557"/>
    </source>
</evidence>
<dbReference type="PANTHER" id="PTHR43763:SF6">
    <property type="entry name" value="XAA-PRO AMINOPEPTIDASE 1"/>
    <property type="match status" value="1"/>
</dbReference>
<dbReference type="Pfam" id="PF01321">
    <property type="entry name" value="Creatinase_N"/>
    <property type="match status" value="1"/>
</dbReference>
<dbReference type="EC" id="3.4.11.9" evidence="7"/>
<proteinExistence type="inferred from homology"/>
<dbReference type="PATRIC" id="fig|935198.13.peg.94"/>
<dbReference type="Pfam" id="PF16189">
    <property type="entry name" value="Creatinase_N_2"/>
    <property type="match status" value="1"/>
</dbReference>
<keyword evidence="7" id="KW-0031">Aminopeptidase</keyword>